<dbReference type="GO" id="GO:0015074">
    <property type="term" value="P:DNA integration"/>
    <property type="evidence" value="ECO:0007669"/>
    <property type="project" value="InterPro"/>
</dbReference>
<dbReference type="FunFam" id="1.10.10.10:FF:000146">
    <property type="entry name" value="PCI domain-containing protein 2 homolog"/>
    <property type="match status" value="1"/>
</dbReference>
<dbReference type="InterPro" id="IPR045114">
    <property type="entry name" value="Csn12-like"/>
</dbReference>
<evidence type="ECO:0000256" key="3">
    <source>
        <dbReference type="ARBA" id="ARBA00033214"/>
    </source>
</evidence>
<evidence type="ECO:0000256" key="4">
    <source>
        <dbReference type="ARBA" id="ARBA00072421"/>
    </source>
</evidence>
<dbReference type="Pfam" id="PF01498">
    <property type="entry name" value="HTH_Tnp_Tc3_2"/>
    <property type="match status" value="1"/>
</dbReference>
<dbReference type="GO" id="GO:0006368">
    <property type="term" value="P:transcription elongation by RNA polymerase II"/>
    <property type="evidence" value="ECO:0007669"/>
    <property type="project" value="TreeGrafter"/>
</dbReference>
<feature type="domain" description="PCI" evidence="5">
    <location>
        <begin position="564"/>
        <end position="744"/>
    </location>
</feature>
<evidence type="ECO:0000256" key="2">
    <source>
        <dbReference type="ARBA" id="ARBA00025771"/>
    </source>
</evidence>
<dbReference type="GO" id="GO:0006313">
    <property type="term" value="P:DNA transposition"/>
    <property type="evidence" value="ECO:0007669"/>
    <property type="project" value="InterPro"/>
</dbReference>
<dbReference type="PROSITE" id="PS50250">
    <property type="entry name" value="PCI"/>
    <property type="match status" value="1"/>
</dbReference>
<dbReference type="PANTHER" id="PTHR12732:SF0">
    <property type="entry name" value="PCI DOMAIN-CONTAINING PROTEIN 2"/>
    <property type="match status" value="1"/>
</dbReference>
<dbReference type="GO" id="GO:0070390">
    <property type="term" value="C:transcription export complex 2"/>
    <property type="evidence" value="ECO:0007669"/>
    <property type="project" value="TreeGrafter"/>
</dbReference>
<comment type="similarity">
    <text evidence="2">Belongs to the CSN12 family.</text>
</comment>
<protein>
    <recommendedName>
        <fullName evidence="4">PCI domain-containing protein 2 homolog</fullName>
    </recommendedName>
    <alternativeName>
        <fullName evidence="3">CSN12-like protein</fullName>
    </alternativeName>
</protein>
<dbReference type="OrthoDB" id="10252687at2759"/>
<organism evidence="6 7">
    <name type="scientific">Ceutorhynchus assimilis</name>
    <name type="common">cabbage seed weevil</name>
    <dbReference type="NCBI Taxonomy" id="467358"/>
    <lineage>
        <taxon>Eukaryota</taxon>
        <taxon>Metazoa</taxon>
        <taxon>Ecdysozoa</taxon>
        <taxon>Arthropoda</taxon>
        <taxon>Hexapoda</taxon>
        <taxon>Insecta</taxon>
        <taxon>Pterygota</taxon>
        <taxon>Neoptera</taxon>
        <taxon>Endopterygota</taxon>
        <taxon>Coleoptera</taxon>
        <taxon>Polyphaga</taxon>
        <taxon>Cucujiformia</taxon>
        <taxon>Curculionidae</taxon>
        <taxon>Ceutorhynchinae</taxon>
        <taxon>Ceutorhynchus</taxon>
    </lineage>
</organism>
<dbReference type="NCBIfam" id="NF033545">
    <property type="entry name" value="transpos_IS630"/>
    <property type="match status" value="1"/>
</dbReference>
<dbReference type="InterPro" id="IPR038717">
    <property type="entry name" value="Tc1-like_DDE_dom"/>
</dbReference>
<dbReference type="InterPro" id="IPR000717">
    <property type="entry name" value="PCI_dom"/>
</dbReference>
<accession>A0A9N9QKS9</accession>
<sequence length="751" mass="88085">MLIIDISMWQSRKGPKEYLEDRGKEELQEEGELRAMPWYPKEGMGYRAVGRRLGVSHSTILRIFRRFEETNDHNRRRGQGRTRGTAAIHDRFLQLNALRQRFVTSRQLRVQLNTAHNINVSVSTVRRRLAERNLRFRIPARGPRLNADHIRARLQFAREHVNWNAEDWEHVLFTDETRFCLYSNDRRVRVIRRPNERYSQCNIRQTELFNGGSVMFWGGISLTARTDIVSLRGGPLNSARYITEILSEHVVPLAGYIGDKFLLMQDNARPHTARIVRDYLNEVDIETLDWPSRSPDLNPIEHLWDQIGRQLRDHQPLPVSLNDVENFVREIWINIDQEQIRRLVQSMGRRCQAFKMSFINLSNYLQIVDRAWRSCNGQTLSMFISIRHDHAKYKNFHIESPENIVGKFLEAPLDELIVYHLKCLYALSIEDYLTAYQIQSVLVQTFTKIFQAQKEENWCLPLMYSTCSDLRLIAQQAEKQRIGVTEKPGEYLEKAAECLLACFRICAADNRTDDKDTKRRGMMGLVNQLFKVYFRINKLHLCKPLIRAIESSPFKETFSLSQQITYRYFVGRKAMFDSDYKAADKYLSYAFENCHRMSQKNKRLILIYLVPVKMLLGYIPSRKVLEKYDVLEFSDLVHAVCQGNLKRFDEIMEKHETFFIDSGIYLIVDKLKIIAYRNLFKKVYLILNTHQIPVESLQASLEFLDQDVDLDETQCIVANLINEGKIKGYISHQHRKVVVSKQNPFPSLTTT</sequence>
<proteinExistence type="inferred from homology"/>
<dbReference type="GO" id="GO:0016973">
    <property type="term" value="P:poly(A)+ mRNA export from nucleus"/>
    <property type="evidence" value="ECO:0007669"/>
    <property type="project" value="TreeGrafter"/>
</dbReference>
<dbReference type="GO" id="GO:0000973">
    <property type="term" value="P:post-transcriptional tethering of RNA polymerase II gene DNA at nuclear periphery"/>
    <property type="evidence" value="ECO:0007669"/>
    <property type="project" value="TreeGrafter"/>
</dbReference>
<dbReference type="InterPro" id="IPR047655">
    <property type="entry name" value="Transpos_IS630-like"/>
</dbReference>
<evidence type="ECO:0000259" key="5">
    <source>
        <dbReference type="PROSITE" id="PS50250"/>
    </source>
</evidence>
<dbReference type="EMBL" id="OU892281">
    <property type="protein sequence ID" value="CAG9769447.1"/>
    <property type="molecule type" value="Genomic_DNA"/>
</dbReference>
<evidence type="ECO:0000256" key="1">
    <source>
        <dbReference type="ARBA" id="ARBA00004123"/>
    </source>
</evidence>
<dbReference type="GO" id="GO:0003723">
    <property type="term" value="F:RNA binding"/>
    <property type="evidence" value="ECO:0007669"/>
    <property type="project" value="InterPro"/>
</dbReference>
<evidence type="ECO:0000313" key="6">
    <source>
        <dbReference type="EMBL" id="CAG9769447.1"/>
    </source>
</evidence>
<dbReference type="Pfam" id="PF13358">
    <property type="entry name" value="DDE_3"/>
    <property type="match status" value="1"/>
</dbReference>
<keyword evidence="7" id="KW-1185">Reference proteome</keyword>
<dbReference type="InterPro" id="IPR002492">
    <property type="entry name" value="Transposase_Tc1-like"/>
</dbReference>
<evidence type="ECO:0000313" key="7">
    <source>
        <dbReference type="Proteomes" id="UP001152799"/>
    </source>
</evidence>
<dbReference type="InterPro" id="IPR036397">
    <property type="entry name" value="RNaseH_sf"/>
</dbReference>
<dbReference type="InterPro" id="IPR009057">
    <property type="entry name" value="Homeodomain-like_sf"/>
</dbReference>
<dbReference type="Gene3D" id="3.30.420.10">
    <property type="entry name" value="Ribonuclease H-like superfamily/Ribonuclease H"/>
    <property type="match status" value="1"/>
</dbReference>
<dbReference type="Gene3D" id="1.10.10.10">
    <property type="entry name" value="Winged helix-like DNA-binding domain superfamily/Winged helix DNA-binding domain"/>
    <property type="match status" value="2"/>
</dbReference>
<dbReference type="Pfam" id="PF01399">
    <property type="entry name" value="PCI"/>
    <property type="match status" value="1"/>
</dbReference>
<dbReference type="Proteomes" id="UP001152799">
    <property type="component" value="Chromosome 5"/>
</dbReference>
<dbReference type="SUPFAM" id="SSF46689">
    <property type="entry name" value="Homeodomain-like"/>
    <property type="match status" value="1"/>
</dbReference>
<dbReference type="GO" id="GO:0003690">
    <property type="term" value="F:double-stranded DNA binding"/>
    <property type="evidence" value="ECO:0007669"/>
    <property type="project" value="InterPro"/>
</dbReference>
<dbReference type="AlphaFoldDB" id="A0A9N9QKS9"/>
<name>A0A9N9QKS9_9CUCU</name>
<dbReference type="PANTHER" id="PTHR12732">
    <property type="entry name" value="UNCHARACTERIZED PROTEASOME COMPONENT REGION PCI-CONTAINING"/>
    <property type="match status" value="1"/>
</dbReference>
<reference evidence="6" key="1">
    <citation type="submission" date="2022-01" db="EMBL/GenBank/DDBJ databases">
        <authorList>
            <person name="King R."/>
        </authorList>
    </citation>
    <scope>NUCLEOTIDE SEQUENCE</scope>
</reference>
<gene>
    <name evidence="6" type="ORF">CEUTPL_LOCUS9957</name>
</gene>
<dbReference type="InterPro" id="IPR036388">
    <property type="entry name" value="WH-like_DNA-bd_sf"/>
</dbReference>
<comment type="subcellular location">
    <subcellularLocation>
        <location evidence="1">Nucleus</location>
    </subcellularLocation>
</comment>
<dbReference type="SMART" id="SM00753">
    <property type="entry name" value="PAM"/>
    <property type="match status" value="1"/>
</dbReference>